<evidence type="ECO:0000256" key="2">
    <source>
        <dbReference type="ARBA" id="ARBA00004236"/>
    </source>
</evidence>
<keyword evidence="9" id="KW-0472">Membrane</keyword>
<dbReference type="InterPro" id="IPR013098">
    <property type="entry name" value="Ig_I-set"/>
</dbReference>
<keyword evidence="11" id="KW-0325">Glycoprotein</keyword>
<reference evidence="14" key="1">
    <citation type="submission" date="2015-09" db="EMBL/GenBank/DDBJ databases">
        <title>Scylla olivacea transcriptome.</title>
        <authorList>
            <person name="Ikhwanuddin M."/>
        </authorList>
    </citation>
    <scope>NUCLEOTIDE SEQUENCE</scope>
</reference>
<proteinExistence type="predicted"/>
<keyword evidence="4" id="KW-0812">Transmembrane</keyword>
<evidence type="ECO:0000256" key="10">
    <source>
        <dbReference type="ARBA" id="ARBA00023157"/>
    </source>
</evidence>
<dbReference type="CDD" id="cd20956">
    <property type="entry name" value="IgI_4_Dscam"/>
    <property type="match status" value="1"/>
</dbReference>
<keyword evidence="3" id="KW-1003">Cell membrane</keyword>
<protein>
    <recommendedName>
        <fullName evidence="13">Ig-like domain-containing protein</fullName>
    </recommendedName>
</protein>
<dbReference type="InterPro" id="IPR013783">
    <property type="entry name" value="Ig-like_fold"/>
</dbReference>
<evidence type="ECO:0000256" key="11">
    <source>
        <dbReference type="ARBA" id="ARBA00023180"/>
    </source>
</evidence>
<feature type="domain" description="Ig-like" evidence="13">
    <location>
        <begin position="126"/>
        <end position="210"/>
    </location>
</feature>
<feature type="domain" description="Ig-like" evidence="13">
    <location>
        <begin position="28"/>
        <end position="121"/>
    </location>
</feature>
<evidence type="ECO:0000256" key="1">
    <source>
        <dbReference type="ARBA" id="ARBA00004167"/>
    </source>
</evidence>
<keyword evidence="10" id="KW-1015">Disulfide bond</keyword>
<sequence length="319" mass="34716">MYQCFVRNDQESAQATAELKLGGRFEPPQLTYTFETSTLQPGPSVYLKCVAAGNPTPEITWELDGTRLSNSERMQVGQYVTVNGEVVSHLNISGVLTNDGGQYACVASSTVGSVKHAARLNVYGLPYIRPMDKVAVVAGENMIVHCPVAGYPIDSIVWEKNGRMLPINRRQHPHDNGTLLIKAVERSSDQGRYTCVARNSQGYTARGDLDVQVMAAPVIMPFMIPPENFEGVSIQILCTLLSGDDPVTLYWLKDKISMNTDSLDGTTINNVGSRTSMLAIPSVEQQHSGEYTCVASNRAGQANHSVTLNVLGTSFMNVI</sequence>
<dbReference type="PANTHER" id="PTHR44170:SF56">
    <property type="entry name" value="FIBRONECTIN TYPE-III DOMAIN-CONTAINING PROTEIN"/>
    <property type="match status" value="1"/>
</dbReference>
<keyword evidence="8" id="KW-1133">Transmembrane helix</keyword>
<evidence type="ECO:0000256" key="3">
    <source>
        <dbReference type="ARBA" id="ARBA00022475"/>
    </source>
</evidence>
<evidence type="ECO:0000256" key="7">
    <source>
        <dbReference type="ARBA" id="ARBA00022889"/>
    </source>
</evidence>
<keyword evidence="12" id="KW-0393">Immunoglobulin domain</keyword>
<organism evidence="14">
    <name type="scientific">Scylla olivacea</name>
    <name type="common">Orange mud crab</name>
    <name type="synonym">Cancer olivacea</name>
    <dbReference type="NCBI Taxonomy" id="85551"/>
    <lineage>
        <taxon>Eukaryota</taxon>
        <taxon>Metazoa</taxon>
        <taxon>Ecdysozoa</taxon>
        <taxon>Arthropoda</taxon>
        <taxon>Crustacea</taxon>
        <taxon>Multicrustacea</taxon>
        <taxon>Malacostraca</taxon>
        <taxon>Eumalacostraca</taxon>
        <taxon>Eucarida</taxon>
        <taxon>Decapoda</taxon>
        <taxon>Pleocyemata</taxon>
        <taxon>Brachyura</taxon>
        <taxon>Eubrachyura</taxon>
        <taxon>Portunoidea</taxon>
        <taxon>Portunidae</taxon>
        <taxon>Portuninae</taxon>
        <taxon>Scylla</taxon>
    </lineage>
</organism>
<accession>A0A0P4WTP4</accession>
<dbReference type="CDD" id="cd20958">
    <property type="entry name" value="IgI_5_Dscam"/>
    <property type="match status" value="1"/>
</dbReference>
<dbReference type="FunFam" id="2.60.40.10:FF:000005">
    <property type="entry name" value="Neuronal cell adhesion molecule"/>
    <property type="match status" value="1"/>
</dbReference>
<dbReference type="PANTHER" id="PTHR44170">
    <property type="entry name" value="PROTEIN SIDEKICK"/>
    <property type="match status" value="1"/>
</dbReference>
<keyword evidence="5" id="KW-0732">Signal</keyword>
<dbReference type="AlphaFoldDB" id="A0A0P4WTP4"/>
<evidence type="ECO:0000313" key="14">
    <source>
        <dbReference type="EMBL" id="JAI65238.1"/>
    </source>
</evidence>
<evidence type="ECO:0000256" key="8">
    <source>
        <dbReference type="ARBA" id="ARBA00022989"/>
    </source>
</evidence>
<evidence type="ECO:0000256" key="12">
    <source>
        <dbReference type="ARBA" id="ARBA00023319"/>
    </source>
</evidence>
<dbReference type="InterPro" id="IPR003598">
    <property type="entry name" value="Ig_sub2"/>
</dbReference>
<dbReference type="InterPro" id="IPR003599">
    <property type="entry name" value="Ig_sub"/>
</dbReference>
<dbReference type="InterPro" id="IPR036179">
    <property type="entry name" value="Ig-like_dom_sf"/>
</dbReference>
<dbReference type="PROSITE" id="PS50835">
    <property type="entry name" value="IG_LIKE"/>
    <property type="match status" value="3"/>
</dbReference>
<name>A0A0P4WTP4_SCYOL</name>
<dbReference type="FunFam" id="2.60.40.10:FF:000017">
    <property type="entry name" value="Down syndrome cell adhesion molecule b"/>
    <property type="match status" value="1"/>
</dbReference>
<evidence type="ECO:0000256" key="6">
    <source>
        <dbReference type="ARBA" id="ARBA00022737"/>
    </source>
</evidence>
<comment type="subcellular location">
    <subcellularLocation>
        <location evidence="2">Cell membrane</location>
    </subcellularLocation>
    <subcellularLocation>
        <location evidence="1">Membrane</location>
        <topology evidence="1">Single-pass membrane protein</topology>
    </subcellularLocation>
</comment>
<dbReference type="InterPro" id="IPR007110">
    <property type="entry name" value="Ig-like_dom"/>
</dbReference>
<evidence type="ECO:0000256" key="5">
    <source>
        <dbReference type="ARBA" id="ARBA00022729"/>
    </source>
</evidence>
<dbReference type="SMART" id="SM00408">
    <property type="entry name" value="IGc2"/>
    <property type="match status" value="3"/>
</dbReference>
<dbReference type="Pfam" id="PF13927">
    <property type="entry name" value="Ig_3"/>
    <property type="match status" value="2"/>
</dbReference>
<feature type="domain" description="Ig-like" evidence="13">
    <location>
        <begin position="217"/>
        <end position="309"/>
    </location>
</feature>
<dbReference type="Pfam" id="PF07679">
    <property type="entry name" value="I-set"/>
    <property type="match status" value="1"/>
</dbReference>
<dbReference type="FunFam" id="2.60.40.10:FF:000333">
    <property type="entry name" value="Down syndrome cell adhesion molecule"/>
    <property type="match status" value="1"/>
</dbReference>
<evidence type="ECO:0000259" key="13">
    <source>
        <dbReference type="PROSITE" id="PS50835"/>
    </source>
</evidence>
<keyword evidence="6" id="KW-0677">Repeat</keyword>
<dbReference type="GO" id="GO:0098609">
    <property type="term" value="P:cell-cell adhesion"/>
    <property type="evidence" value="ECO:0007669"/>
    <property type="project" value="UniProtKB-ARBA"/>
</dbReference>
<dbReference type="SUPFAM" id="SSF48726">
    <property type="entry name" value="Immunoglobulin"/>
    <property type="match status" value="3"/>
</dbReference>
<keyword evidence="7" id="KW-0130">Cell adhesion</keyword>
<evidence type="ECO:0000256" key="4">
    <source>
        <dbReference type="ARBA" id="ARBA00022692"/>
    </source>
</evidence>
<dbReference type="EMBL" id="GDRN01061170">
    <property type="protein sequence ID" value="JAI65238.1"/>
    <property type="molecule type" value="Transcribed_RNA"/>
</dbReference>
<evidence type="ECO:0000256" key="9">
    <source>
        <dbReference type="ARBA" id="ARBA00023136"/>
    </source>
</evidence>
<dbReference type="GO" id="GO:0005886">
    <property type="term" value="C:plasma membrane"/>
    <property type="evidence" value="ECO:0007669"/>
    <property type="project" value="UniProtKB-SubCell"/>
</dbReference>
<dbReference type="Gene3D" id="2.60.40.10">
    <property type="entry name" value="Immunoglobulins"/>
    <property type="match status" value="3"/>
</dbReference>
<dbReference type="SMART" id="SM00409">
    <property type="entry name" value="IG"/>
    <property type="match status" value="3"/>
</dbReference>